<dbReference type="GO" id="GO:0003723">
    <property type="term" value="F:RNA binding"/>
    <property type="evidence" value="ECO:0007669"/>
    <property type="project" value="UniProtKB-KW"/>
</dbReference>
<dbReference type="GO" id="GO:0004386">
    <property type="term" value="F:helicase activity"/>
    <property type="evidence" value="ECO:0007669"/>
    <property type="project" value="UniProtKB-KW"/>
</dbReference>
<evidence type="ECO:0000259" key="4">
    <source>
        <dbReference type="PROSITE" id="PS51192"/>
    </source>
</evidence>
<dbReference type="InterPro" id="IPR027417">
    <property type="entry name" value="P-loop_NTPase"/>
</dbReference>
<dbReference type="InterPro" id="IPR011545">
    <property type="entry name" value="DEAD/DEAH_box_helicase_dom"/>
</dbReference>
<feature type="domain" description="Helicase ATP-binding" evidence="4">
    <location>
        <begin position="34"/>
        <end position="185"/>
    </location>
</feature>
<organism evidence="5 6">
    <name type="scientific">Hibiscus syriacus</name>
    <name type="common">Rose of Sharon</name>
    <dbReference type="NCBI Taxonomy" id="106335"/>
    <lineage>
        <taxon>Eukaryota</taxon>
        <taxon>Viridiplantae</taxon>
        <taxon>Streptophyta</taxon>
        <taxon>Embryophyta</taxon>
        <taxon>Tracheophyta</taxon>
        <taxon>Spermatophyta</taxon>
        <taxon>Magnoliopsida</taxon>
        <taxon>eudicotyledons</taxon>
        <taxon>Gunneridae</taxon>
        <taxon>Pentapetalae</taxon>
        <taxon>rosids</taxon>
        <taxon>malvids</taxon>
        <taxon>Malvales</taxon>
        <taxon>Malvaceae</taxon>
        <taxon>Malvoideae</taxon>
        <taxon>Hibiscus</taxon>
    </lineage>
</organism>
<dbReference type="Proteomes" id="UP000436088">
    <property type="component" value="Unassembled WGS sequence"/>
</dbReference>
<keyword evidence="2 5" id="KW-0347">Helicase</keyword>
<keyword evidence="2 5" id="KW-0547">Nucleotide-binding</keyword>
<keyword evidence="2 5" id="KW-0067">ATP-binding</keyword>
<reference evidence="5" key="1">
    <citation type="submission" date="2019-09" db="EMBL/GenBank/DDBJ databases">
        <title>Draft genome information of white flower Hibiscus syriacus.</title>
        <authorList>
            <person name="Kim Y.-M."/>
        </authorList>
    </citation>
    <scope>NUCLEOTIDE SEQUENCE [LARGE SCALE GENOMIC DNA]</scope>
    <source>
        <strain evidence="5">YM2019G1</strain>
    </source>
</reference>
<accession>A0A6A2Y5F0</accession>
<evidence type="ECO:0000313" key="6">
    <source>
        <dbReference type="Proteomes" id="UP000436088"/>
    </source>
</evidence>
<keyword evidence="6" id="KW-1185">Reference proteome</keyword>
<name>A0A6A2Y5F0_HIBSY</name>
<dbReference type="SUPFAM" id="SSF52540">
    <property type="entry name" value="P-loop containing nucleoside triphosphate hydrolases"/>
    <property type="match status" value="1"/>
</dbReference>
<protein>
    <submittedName>
        <fullName evidence="5">DEAD-box ATP-dependent RNA helicase 38</fullName>
    </submittedName>
</protein>
<dbReference type="PROSITE" id="PS51192">
    <property type="entry name" value="HELICASE_ATP_BIND_1"/>
    <property type="match status" value="1"/>
</dbReference>
<dbReference type="AlphaFoldDB" id="A0A6A2Y5F0"/>
<dbReference type="GO" id="GO:0005524">
    <property type="term" value="F:ATP binding"/>
    <property type="evidence" value="ECO:0007669"/>
    <property type="project" value="InterPro"/>
</dbReference>
<evidence type="ECO:0000256" key="2">
    <source>
        <dbReference type="ARBA" id="ARBA00022806"/>
    </source>
</evidence>
<proteinExistence type="predicted"/>
<evidence type="ECO:0000256" key="3">
    <source>
        <dbReference type="ARBA" id="ARBA00022884"/>
    </source>
</evidence>
<evidence type="ECO:0000256" key="1">
    <source>
        <dbReference type="ARBA" id="ARBA00022801"/>
    </source>
</evidence>
<evidence type="ECO:0000313" key="5">
    <source>
        <dbReference type="EMBL" id="KAE8679390.1"/>
    </source>
</evidence>
<sequence>MEPGTSTRSGNIGELAVDVGNLTIDENKMIINEPEESNLKADLIAQAHNGSGKTTCFTLGMLSRVDPKLKAPQALCICPTRELAIQNLEVLRKMGKYTVITLECAVPTDHIPMHQRPPIMAQVVFGTLGTIKSWMLAKKLGASFLKILVFDEADHMLAEVLLFSATFNGIVKNFISMIVSSDRNQLFVKKKELSLESVKQYKVNVPDELSKNWESKAIWLLGSFVQLIMLGYRRNDNVKIENHLGMKVAEVPDWRSE</sequence>
<comment type="caution">
    <text evidence="5">The sequence shown here is derived from an EMBL/GenBank/DDBJ whole genome shotgun (WGS) entry which is preliminary data.</text>
</comment>
<gene>
    <name evidence="5" type="ORF">F3Y22_tig00111402pilonHSYRG01354</name>
</gene>
<dbReference type="InterPro" id="IPR014001">
    <property type="entry name" value="Helicase_ATP-bd"/>
</dbReference>
<dbReference type="SMART" id="SM00487">
    <property type="entry name" value="DEXDc"/>
    <property type="match status" value="1"/>
</dbReference>
<keyword evidence="3" id="KW-0694">RNA-binding</keyword>
<dbReference type="Pfam" id="PF00270">
    <property type="entry name" value="DEAD"/>
    <property type="match status" value="1"/>
</dbReference>
<dbReference type="EMBL" id="VEPZ02001331">
    <property type="protein sequence ID" value="KAE8679390.1"/>
    <property type="molecule type" value="Genomic_DNA"/>
</dbReference>
<dbReference type="PANTHER" id="PTHR47958">
    <property type="entry name" value="ATP-DEPENDENT RNA HELICASE DBP3"/>
    <property type="match status" value="1"/>
</dbReference>
<keyword evidence="1" id="KW-0378">Hydrolase</keyword>
<dbReference type="Gene3D" id="3.40.50.300">
    <property type="entry name" value="P-loop containing nucleotide triphosphate hydrolases"/>
    <property type="match status" value="1"/>
</dbReference>
<dbReference type="GO" id="GO:0016787">
    <property type="term" value="F:hydrolase activity"/>
    <property type="evidence" value="ECO:0007669"/>
    <property type="project" value="UniProtKB-KW"/>
</dbReference>